<dbReference type="Gene3D" id="1.10.1740.10">
    <property type="match status" value="1"/>
</dbReference>
<dbReference type="Gene3D" id="1.10.10.10">
    <property type="entry name" value="Winged helix-like DNA-binding domain superfamily/Winged helix DNA-binding domain"/>
    <property type="match status" value="1"/>
</dbReference>
<dbReference type="Proteomes" id="UP000554054">
    <property type="component" value="Unassembled WGS sequence"/>
</dbReference>
<dbReference type="GO" id="GO:0006352">
    <property type="term" value="P:DNA-templated transcription initiation"/>
    <property type="evidence" value="ECO:0007669"/>
    <property type="project" value="InterPro"/>
</dbReference>
<sequence>MTSSAEVASRLEAVWRRESARVVGSLAAFTGDLGQAEDLAQEALAQALSQWERDGVPTSPGAWLTAVGKRRAIDGWRRRGRLAERERTLARELEQDQQESTVADEWEPIDDDVLRLVFTACHPVLSREAQIALTLTVVAGLSTTEIARMFLVPVPTVQQRIVRAKKTLAAAKVPFEVPDSAEWQARMGAVLQVIYLVFTEGYAPTSGTATLRRDVAGEALRLGRVLAGLLPADPEVWGLVALMELQAARFPARVSRDGAPILLEDQDRTRWDRNQIRLGTAALERSDALGRGRGPYALQAAIAGCHAVAASVADTDWDQIVSLYQALESLGRNPVVALNRAIAVAMASGPEEALAIVDEVAASGALDRSHLVPSVRGELLTRLGHTEEARHALKQAVSLATNDRQRELLESKVAAVSRAGAPAGRREPR</sequence>
<evidence type="ECO:0000259" key="8">
    <source>
        <dbReference type="Pfam" id="PF20239"/>
    </source>
</evidence>
<keyword evidence="5" id="KW-0238">DNA-binding</keyword>
<dbReference type="GO" id="GO:0016987">
    <property type="term" value="F:sigma factor activity"/>
    <property type="evidence" value="ECO:0007669"/>
    <property type="project" value="UniProtKB-KW"/>
</dbReference>
<dbReference type="RefSeq" id="WP_185992066.1">
    <property type="nucleotide sequence ID" value="NZ_JACCAE010000001.1"/>
</dbReference>
<accession>A0A852W120</accession>
<proteinExistence type="inferred from homology"/>
<dbReference type="PANTHER" id="PTHR47756:SF2">
    <property type="entry name" value="BLL6612 PROTEIN"/>
    <property type="match status" value="1"/>
</dbReference>
<dbReference type="InterPro" id="IPR000838">
    <property type="entry name" value="RNA_pol_sigma70_ECF_CS"/>
</dbReference>
<name>A0A852W120_9MICO</name>
<dbReference type="InterPro" id="IPR036388">
    <property type="entry name" value="WH-like_DNA-bd_sf"/>
</dbReference>
<feature type="domain" description="RNA polymerase sigma-70 region 2" evidence="6">
    <location>
        <begin position="16"/>
        <end position="81"/>
    </location>
</feature>
<dbReference type="InterPro" id="IPR011990">
    <property type="entry name" value="TPR-like_helical_dom_sf"/>
</dbReference>
<dbReference type="AlphaFoldDB" id="A0A852W120"/>
<dbReference type="InterPro" id="IPR013325">
    <property type="entry name" value="RNA_pol_sigma_r2"/>
</dbReference>
<dbReference type="SUPFAM" id="SSF48452">
    <property type="entry name" value="TPR-like"/>
    <property type="match status" value="1"/>
</dbReference>
<dbReference type="PROSITE" id="PS01063">
    <property type="entry name" value="SIGMA70_ECF"/>
    <property type="match status" value="1"/>
</dbReference>
<dbReference type="SUPFAM" id="SSF88946">
    <property type="entry name" value="Sigma2 domain of RNA polymerase sigma factors"/>
    <property type="match status" value="1"/>
</dbReference>
<gene>
    <name evidence="9" type="ORF">BJY20_002753</name>
</gene>
<dbReference type="EMBL" id="JACCAE010000001">
    <property type="protein sequence ID" value="NYF99361.1"/>
    <property type="molecule type" value="Genomic_DNA"/>
</dbReference>
<dbReference type="InterPro" id="IPR013324">
    <property type="entry name" value="RNA_pol_sigma_r3/r4-like"/>
</dbReference>
<dbReference type="NCBIfam" id="TIGR02937">
    <property type="entry name" value="sigma70-ECF"/>
    <property type="match status" value="1"/>
</dbReference>
<keyword evidence="2 5" id="KW-0805">Transcription regulation</keyword>
<dbReference type="Pfam" id="PF08281">
    <property type="entry name" value="Sigma70_r4_2"/>
    <property type="match status" value="1"/>
</dbReference>
<dbReference type="InterPro" id="IPR014284">
    <property type="entry name" value="RNA_pol_sigma-70_dom"/>
</dbReference>
<evidence type="ECO:0000313" key="9">
    <source>
        <dbReference type="EMBL" id="NYF99361.1"/>
    </source>
</evidence>
<evidence type="ECO:0000259" key="6">
    <source>
        <dbReference type="Pfam" id="PF04542"/>
    </source>
</evidence>
<evidence type="ECO:0000256" key="2">
    <source>
        <dbReference type="ARBA" id="ARBA00023015"/>
    </source>
</evidence>
<keyword evidence="10" id="KW-1185">Reference proteome</keyword>
<feature type="domain" description="RNA polymerase sigma factor 70 region 4 type 2" evidence="7">
    <location>
        <begin position="118"/>
        <end position="168"/>
    </location>
</feature>
<keyword evidence="4 5" id="KW-0804">Transcription</keyword>
<protein>
    <recommendedName>
        <fullName evidence="5">RNA polymerase sigma factor</fullName>
    </recommendedName>
</protein>
<dbReference type="GO" id="GO:0003677">
    <property type="term" value="F:DNA binding"/>
    <property type="evidence" value="ECO:0007669"/>
    <property type="project" value="UniProtKB-KW"/>
</dbReference>
<evidence type="ECO:0000259" key="7">
    <source>
        <dbReference type="Pfam" id="PF08281"/>
    </source>
</evidence>
<dbReference type="GO" id="GO:0006950">
    <property type="term" value="P:response to stress"/>
    <property type="evidence" value="ECO:0007669"/>
    <property type="project" value="UniProtKB-ARBA"/>
</dbReference>
<dbReference type="PANTHER" id="PTHR47756">
    <property type="entry name" value="BLL6612 PROTEIN-RELATED"/>
    <property type="match status" value="1"/>
</dbReference>
<keyword evidence="3 5" id="KW-0731">Sigma factor</keyword>
<dbReference type="InterPro" id="IPR046531">
    <property type="entry name" value="DUF6596"/>
</dbReference>
<organism evidence="9 10">
    <name type="scientific">Janibacter cremeus</name>
    <dbReference type="NCBI Taxonomy" id="1285192"/>
    <lineage>
        <taxon>Bacteria</taxon>
        <taxon>Bacillati</taxon>
        <taxon>Actinomycetota</taxon>
        <taxon>Actinomycetes</taxon>
        <taxon>Micrococcales</taxon>
        <taxon>Intrasporangiaceae</taxon>
        <taxon>Janibacter</taxon>
    </lineage>
</organism>
<dbReference type="SUPFAM" id="SSF88659">
    <property type="entry name" value="Sigma3 and sigma4 domains of RNA polymerase sigma factors"/>
    <property type="match status" value="1"/>
</dbReference>
<comment type="caution">
    <text evidence="9">The sequence shown here is derived from an EMBL/GenBank/DDBJ whole genome shotgun (WGS) entry which is preliminary data.</text>
</comment>
<evidence type="ECO:0000256" key="3">
    <source>
        <dbReference type="ARBA" id="ARBA00023082"/>
    </source>
</evidence>
<comment type="similarity">
    <text evidence="1 5">Belongs to the sigma-70 factor family. ECF subfamily.</text>
</comment>
<evidence type="ECO:0000313" key="10">
    <source>
        <dbReference type="Proteomes" id="UP000554054"/>
    </source>
</evidence>
<evidence type="ECO:0000256" key="4">
    <source>
        <dbReference type="ARBA" id="ARBA00023163"/>
    </source>
</evidence>
<dbReference type="Pfam" id="PF04542">
    <property type="entry name" value="Sigma70_r2"/>
    <property type="match status" value="1"/>
</dbReference>
<evidence type="ECO:0000256" key="5">
    <source>
        <dbReference type="RuleBase" id="RU000716"/>
    </source>
</evidence>
<dbReference type="InterPro" id="IPR013249">
    <property type="entry name" value="RNA_pol_sigma70_r4_t2"/>
</dbReference>
<dbReference type="Pfam" id="PF20239">
    <property type="entry name" value="DUF6596"/>
    <property type="match status" value="1"/>
</dbReference>
<reference evidence="9 10" key="1">
    <citation type="submission" date="2020-07" db="EMBL/GenBank/DDBJ databases">
        <title>Sequencing the genomes of 1000 actinobacteria strains.</title>
        <authorList>
            <person name="Klenk H.-P."/>
        </authorList>
    </citation>
    <scope>NUCLEOTIDE SEQUENCE [LARGE SCALE GENOMIC DNA]</scope>
    <source>
        <strain evidence="9 10">DSM 26154</strain>
    </source>
</reference>
<dbReference type="InterPro" id="IPR007627">
    <property type="entry name" value="RNA_pol_sigma70_r2"/>
</dbReference>
<evidence type="ECO:0000256" key="1">
    <source>
        <dbReference type="ARBA" id="ARBA00010641"/>
    </source>
</evidence>
<feature type="domain" description="DUF6596" evidence="8">
    <location>
        <begin position="186"/>
        <end position="286"/>
    </location>
</feature>